<feature type="region of interest" description="Disordered" evidence="1">
    <location>
        <begin position="1304"/>
        <end position="1355"/>
    </location>
</feature>
<gene>
    <name evidence="3" type="ORF">BBOV_II001550</name>
</gene>
<reference evidence="4" key="3">
    <citation type="journal article" date="2021" name="Int. J. Parasitol.">
        <title>Comparative analysis of gene expression between Babesia bovis blood stages and kinetes allowed by improved genome annotation.</title>
        <authorList>
            <person name="Ueti M.W."/>
            <person name="Johnson W.C."/>
            <person name="Kappmeyer L.S."/>
            <person name="Herndon D.R."/>
            <person name="Mousel M.R."/>
            <person name="Reif K.E."/>
            <person name="Taus N.S."/>
            <person name="Ifeonu O.O."/>
            <person name="Silva J.C."/>
            <person name="Suarez C.E."/>
            <person name="Brayton K.A."/>
        </authorList>
    </citation>
    <scope>NUCLEOTIDE SEQUENCE [LARGE SCALE GENOMIC DNA]</scope>
</reference>
<dbReference type="GeneID" id="5477907"/>
<keyword evidence="2" id="KW-0472">Membrane</keyword>
<keyword evidence="2" id="KW-1133">Transmembrane helix</keyword>
<sequence length="1599" mass="183931">MDAHYTAAGDRTPESHSLPPQCRFTMQQWLFRRTSHTRRYKRCYIVLHNDRLYSFRKPPKCRKCDPENLSLTLRYATASWMIAGAEFKADTQGPRRFYEWKLVVKPPKIYIGDKGPDFSNFKNKAPLSGDNINDIFRDIDADNRVGRSTAKLYTDDSVLWLATSNYKVAADWTLAVLCTVKYGSLRNFVNQNSIRSKHLAWRLPFYLWHLEFFPKSHNMETTPRRKAAFTFMKLSIMQLLHVPLPDGVSLSCIVEHNSSFYVLNLPLPTQGGEPEIHRTWSNVSGDEELHGQENQRNSARDRSPDLCSDQLVLQREYLKRQANLTPGAVENMEEDKQKVKQNNATNTVPHGQGYNMLSKLWGLNKGSEKRKVIIRKRSFTYGEDACIYLPMYQNFTHDYVWVHVVTSSDMYIGSAAITNCDFSVVEPSKPKTCILKHIEAVNPLNQKRLNLSDIPNPNSVINTSKVKAKVPQPGYIVLSIVTPKHYGNFMDPVKISHHSPQEYLGNATKASTSGGLHMLMTNIKRVVAAYRTIKTLGGYVTRVLQFKSTTVSIFWIVYIILALGFYQDKLMLFVMMPLMFYSLMCNADYRKSITGILLKYPLLVAILPQRITLKFLLLPKPVCAICTKRKAFLNQNSHVVNEVVNARILVTRKVYIKDRDIRNRSSSYCVDGMIGKEHAVTIEHRDHPMLTPNQAMNPYVSYISHPGTQVESCNHKGIVHSYLAGLFLNHIAPNSLDNIKPADGHSVLKAMHSIYYYPPPYPWGVVPWLQNVIFTLKYIMMTLFITLAGGMGDIQTLHLLHRIRVCTKLNDEAVNPAEELQQRRPLRIMSITPPVEELSREWYENERKSVLGVYSKECLRFYDRPNMSSKDGRMVSIPPNIINKAKVLISEETDENGWMYAKNWTSVWYKEAHTFTFVRRRKWITKHRKISVMSARNTTPSTRRASPVKLDITNNLMGEINHSVERENVKMSSQLTRRTSNKGFFAKQEETDNNPSTSEVKQGDDIPRVTPTNDSTTIAKNNVSKKMNPLGSIRKGIISIAKTNNMKYNPNEPVSPPPENTDLKSRFKFPMINRFRTNVTINEHVDNDTKWERSISPQEVAKETLYQPAVEPLTLESESDDPWVNEEEDFEEIESPRRMYTMPNIVGTTLTQFVPTIVIHLIRLLYTMLSALIMFATTKKMDYTDNIVQDGLMPNFQNAVRGAKPPRCKLITKLGEKGFCKRKSKSFQIVPGQSIRIVNNPRKHRKSKQKASLILGHTKKTETDNIYTKPEDVEYENFSVIPEVKNTMHMEDVALDPVFIEESEESEVDDSYSESGEEEYKAFNSIQKEDADKGTTPKSEEEQTEKPKLSSVKDQIVTTENTNKRGRLYSYIKHIYVNKIRRRQSDVEEGDILPPDDSKQPSEYDGLESDVDMETEHKMTVIGMLRKARGQIVVGNYYINLFTMRYEKFLNLFSWQHPKVTQLVMIICITLAIANYFFGVGPLVLLYVVAYFKSGYIAGTWERTIRKNVERHIERCMSELDIYRPFWDLTNRQVVALARAVYAFCNIDITSAVIRESATRGELAEAITAKLIEQKFRKNWERRSWALHLFRHSPSQLDL</sequence>
<feature type="compositionally biased region" description="Polar residues" evidence="1">
    <location>
        <begin position="1010"/>
        <end position="1019"/>
    </location>
</feature>
<keyword evidence="4" id="KW-1185">Reference proteome</keyword>
<feature type="compositionally biased region" description="Acidic residues" evidence="1">
    <location>
        <begin position="1304"/>
        <end position="1317"/>
    </location>
</feature>
<keyword evidence="2" id="KW-0812">Transmembrane</keyword>
<dbReference type="KEGG" id="bbo:BBOV_II001550"/>
<dbReference type="InParanoid" id="A7AT51"/>
<feature type="region of interest" description="Disordered" evidence="1">
    <location>
        <begin position="985"/>
        <end position="1019"/>
    </location>
</feature>
<dbReference type="Proteomes" id="UP000002173">
    <property type="component" value="Unassembled WGS sequence"/>
</dbReference>
<comment type="caution">
    <text evidence="3">The sequence shown here is derived from an EMBL/GenBank/DDBJ whole genome shotgun (WGS) entry which is preliminary data.</text>
</comment>
<dbReference type="OMA" id="MQQWLYR"/>
<feature type="compositionally biased region" description="Basic and acidic residues" evidence="1">
    <location>
        <begin position="1327"/>
        <end position="1348"/>
    </location>
</feature>
<evidence type="ECO:0000313" key="4">
    <source>
        <dbReference type="Proteomes" id="UP000002173"/>
    </source>
</evidence>
<dbReference type="SUPFAM" id="SSF50729">
    <property type="entry name" value="PH domain-like"/>
    <property type="match status" value="1"/>
</dbReference>
<accession>A7AT51</accession>
<evidence type="ECO:0000313" key="3">
    <source>
        <dbReference type="EMBL" id="EDO06112.1"/>
    </source>
</evidence>
<feature type="region of interest" description="Disordered" evidence="1">
    <location>
        <begin position="1386"/>
        <end position="1408"/>
    </location>
</feature>
<dbReference type="EMBL" id="AAXT01000003">
    <property type="protein sequence ID" value="EDO06112.1"/>
    <property type="molecule type" value="Genomic_DNA"/>
</dbReference>
<evidence type="ECO:0000256" key="1">
    <source>
        <dbReference type="SAM" id="MobiDB-lite"/>
    </source>
</evidence>
<protein>
    <recommendedName>
        <fullName evidence="5">PH domain-containing protein</fullName>
    </recommendedName>
</protein>
<organism evidence="3 4">
    <name type="scientific">Babesia bovis</name>
    <dbReference type="NCBI Taxonomy" id="5865"/>
    <lineage>
        <taxon>Eukaryota</taxon>
        <taxon>Sar</taxon>
        <taxon>Alveolata</taxon>
        <taxon>Apicomplexa</taxon>
        <taxon>Aconoidasida</taxon>
        <taxon>Piroplasmida</taxon>
        <taxon>Babesiidae</taxon>
        <taxon>Babesia</taxon>
    </lineage>
</organism>
<dbReference type="VEuPathDB" id="PiroplasmaDB:BBOV_II001550"/>
<proteinExistence type="predicted"/>
<reference evidence="3 4" key="1">
    <citation type="journal article" date="2007" name="PLoS Pathog.">
        <title>Genome sequence of Babesia bovis and comparative analysis of apicomplexan hemoprotozoa.</title>
        <authorList>
            <person name="Brayton K.A."/>
            <person name="Lau A.O.T."/>
            <person name="Herndon D.R."/>
            <person name="Hannick L."/>
            <person name="Kappmeyer L.S."/>
            <person name="Berens S.J."/>
            <person name="Bidwell S.L."/>
            <person name="Brown W.C."/>
            <person name="Crabtree J."/>
            <person name="Fadrosh D."/>
            <person name="Feldblum T."/>
            <person name="Forberger H.A."/>
            <person name="Haas B.J."/>
            <person name="Howell J.M."/>
            <person name="Khouri H."/>
            <person name="Koo H."/>
            <person name="Mann D.J."/>
            <person name="Norimine J."/>
            <person name="Paulsen I.T."/>
            <person name="Radune D."/>
            <person name="Ren Q."/>
            <person name="Smith R.K. Jr."/>
            <person name="Suarez C.E."/>
            <person name="White O."/>
            <person name="Wortman J.R."/>
            <person name="Knowles D.P. Jr."/>
            <person name="McElwain T.F."/>
            <person name="Nene V.M."/>
        </authorList>
    </citation>
    <scope>NUCLEOTIDE SEQUENCE [LARGE SCALE GENOMIC DNA]</scope>
    <source>
        <strain evidence="3">T2Bo</strain>
    </source>
</reference>
<dbReference type="eggNOG" id="ENOG502QX4C">
    <property type="taxonomic scope" value="Eukaryota"/>
</dbReference>
<evidence type="ECO:0000256" key="2">
    <source>
        <dbReference type="SAM" id="Phobius"/>
    </source>
</evidence>
<dbReference type="RefSeq" id="XP_001609680.1">
    <property type="nucleotide sequence ID" value="XM_001609630.1"/>
</dbReference>
<dbReference type="STRING" id="5865.A7AT51"/>
<name>A7AT51_BABBO</name>
<feature type="transmembrane region" description="Helical" evidence="2">
    <location>
        <begin position="597"/>
        <end position="618"/>
    </location>
</feature>
<evidence type="ECO:0008006" key="5">
    <source>
        <dbReference type="Google" id="ProtNLM"/>
    </source>
</evidence>
<feature type="transmembrane region" description="Helical" evidence="2">
    <location>
        <begin position="553"/>
        <end position="576"/>
    </location>
</feature>
<reference evidence="4" key="2">
    <citation type="journal article" date="2020" name="Data Brief">
        <title>Transcriptome dataset of Babesia bovis life stages within vertebrate and invertebrate hosts.</title>
        <authorList>
            <person name="Ueti M.W."/>
            <person name="Johnson W.C."/>
            <person name="Kappmeyer L.S."/>
            <person name="Herndon D.R."/>
            <person name="Mousel M.R."/>
            <person name="Reif K.E."/>
            <person name="Taus N.S."/>
            <person name="Ifeonu O.O."/>
            <person name="Silva J.C."/>
            <person name="Suarez C.E."/>
            <person name="Brayton K.A."/>
        </authorList>
    </citation>
    <scope>NUCLEOTIDE SEQUENCE [LARGE SCALE GENOMIC DNA]</scope>
</reference>